<dbReference type="InterPro" id="IPR001123">
    <property type="entry name" value="LeuE-type"/>
</dbReference>
<dbReference type="EMBL" id="AQGU01000025">
    <property type="protein sequence ID" value="MBE0359861.1"/>
    <property type="molecule type" value="Genomic_DNA"/>
</dbReference>
<evidence type="ECO:0008006" key="9">
    <source>
        <dbReference type="Google" id="ProtNLM"/>
    </source>
</evidence>
<dbReference type="Proteomes" id="UP000648482">
    <property type="component" value="Unassembled WGS sequence"/>
</dbReference>
<keyword evidence="3 6" id="KW-0812">Transmembrane</keyword>
<keyword evidence="5 6" id="KW-0472">Membrane</keyword>
<evidence type="ECO:0000256" key="2">
    <source>
        <dbReference type="ARBA" id="ARBA00022475"/>
    </source>
</evidence>
<gene>
    <name evidence="7" type="ORF">PALI_a1180</name>
</gene>
<feature type="transmembrane region" description="Helical" evidence="6">
    <location>
        <begin position="138"/>
        <end position="163"/>
    </location>
</feature>
<feature type="transmembrane region" description="Helical" evidence="6">
    <location>
        <begin position="108"/>
        <end position="132"/>
    </location>
</feature>
<feature type="transmembrane region" description="Helical" evidence="6">
    <location>
        <begin position="40"/>
        <end position="64"/>
    </location>
</feature>
<organism evidence="7 8">
    <name type="scientific">Pseudoalteromonas aliena SW19</name>
    <dbReference type="NCBI Taxonomy" id="1314866"/>
    <lineage>
        <taxon>Bacteria</taxon>
        <taxon>Pseudomonadati</taxon>
        <taxon>Pseudomonadota</taxon>
        <taxon>Gammaproteobacteria</taxon>
        <taxon>Alteromonadales</taxon>
        <taxon>Pseudoalteromonadaceae</taxon>
        <taxon>Pseudoalteromonas</taxon>
    </lineage>
</organism>
<name>A0ABR9E1W8_9GAMM</name>
<evidence type="ECO:0000313" key="7">
    <source>
        <dbReference type="EMBL" id="MBE0359861.1"/>
    </source>
</evidence>
<evidence type="ECO:0000256" key="5">
    <source>
        <dbReference type="ARBA" id="ARBA00023136"/>
    </source>
</evidence>
<evidence type="ECO:0000256" key="1">
    <source>
        <dbReference type="ARBA" id="ARBA00004651"/>
    </source>
</evidence>
<feature type="transmembrane region" description="Helical" evidence="6">
    <location>
        <begin position="70"/>
        <end position="88"/>
    </location>
</feature>
<evidence type="ECO:0000256" key="3">
    <source>
        <dbReference type="ARBA" id="ARBA00022692"/>
    </source>
</evidence>
<proteinExistence type="predicted"/>
<accession>A0ABR9E1W8</accession>
<sequence length="206" mass="23182">METYHLISFALVSFLTVLSPGPAVLFTIHNVFNANSQDVLKGVLGVATGILIVGFFATLLIMFTTEAVGGAFKVLNLAGAFYFLYLAANNLKAFKYKNSLSNEQKKHFFHGLVISLLNPKALAFFIFIFPTYMQENYISAGIATLLTSIFALNVLLVHCFYYFSFNYLTKTIGIDKFANYFNRLSAFTFFIFALFMFNQFLTSITQ</sequence>
<evidence type="ECO:0000313" key="8">
    <source>
        <dbReference type="Proteomes" id="UP000648482"/>
    </source>
</evidence>
<dbReference type="PANTHER" id="PTHR30086:SF17">
    <property type="entry name" value="LYSE FAMILY TRANSLOCATOR"/>
    <property type="match status" value="1"/>
</dbReference>
<feature type="transmembrane region" description="Helical" evidence="6">
    <location>
        <begin position="6"/>
        <end position="28"/>
    </location>
</feature>
<keyword evidence="2" id="KW-1003">Cell membrane</keyword>
<dbReference type="PANTHER" id="PTHR30086">
    <property type="entry name" value="ARGININE EXPORTER PROTEIN ARGO"/>
    <property type="match status" value="1"/>
</dbReference>
<evidence type="ECO:0000256" key="6">
    <source>
        <dbReference type="SAM" id="Phobius"/>
    </source>
</evidence>
<dbReference type="Pfam" id="PF01810">
    <property type="entry name" value="LysE"/>
    <property type="match status" value="1"/>
</dbReference>
<keyword evidence="8" id="KW-1185">Reference proteome</keyword>
<dbReference type="RefSeq" id="WP_182719141.1">
    <property type="nucleotide sequence ID" value="NZ_AQGU01000025.1"/>
</dbReference>
<feature type="transmembrane region" description="Helical" evidence="6">
    <location>
        <begin position="184"/>
        <end position="201"/>
    </location>
</feature>
<comment type="caution">
    <text evidence="7">The sequence shown here is derived from an EMBL/GenBank/DDBJ whole genome shotgun (WGS) entry which is preliminary data.</text>
</comment>
<protein>
    <recommendedName>
        <fullName evidence="9">Lysine transporter LysE</fullName>
    </recommendedName>
</protein>
<comment type="subcellular location">
    <subcellularLocation>
        <location evidence="1">Cell membrane</location>
        <topology evidence="1">Multi-pass membrane protein</topology>
    </subcellularLocation>
</comment>
<evidence type="ECO:0000256" key="4">
    <source>
        <dbReference type="ARBA" id="ARBA00022989"/>
    </source>
</evidence>
<reference evidence="7 8" key="1">
    <citation type="submission" date="2015-06" db="EMBL/GenBank/DDBJ databases">
        <title>Genome sequence of Pseudoalteromonas aliena.</title>
        <authorList>
            <person name="Xie B.-B."/>
            <person name="Rong J.-C."/>
            <person name="Qin Q.-L."/>
            <person name="Zhang Y.-Z."/>
        </authorList>
    </citation>
    <scope>NUCLEOTIDE SEQUENCE [LARGE SCALE GENOMIC DNA]</scope>
    <source>
        <strain evidence="7 8">SW19</strain>
    </source>
</reference>
<keyword evidence="4 6" id="KW-1133">Transmembrane helix</keyword>